<dbReference type="RefSeq" id="XP_013336667.1">
    <property type="nucleotide sequence ID" value="XM_013481213.1"/>
</dbReference>
<evidence type="ECO:0000313" key="3">
    <source>
        <dbReference type="Proteomes" id="UP000030763"/>
    </source>
</evidence>
<feature type="region of interest" description="Disordered" evidence="1">
    <location>
        <begin position="89"/>
        <end position="156"/>
    </location>
</feature>
<feature type="compositionally biased region" description="Low complexity" evidence="1">
    <location>
        <begin position="89"/>
        <end position="101"/>
    </location>
</feature>
<organism evidence="2 3">
    <name type="scientific">Eimeria maxima</name>
    <name type="common">Coccidian parasite</name>
    <dbReference type="NCBI Taxonomy" id="5804"/>
    <lineage>
        <taxon>Eukaryota</taxon>
        <taxon>Sar</taxon>
        <taxon>Alveolata</taxon>
        <taxon>Apicomplexa</taxon>
        <taxon>Conoidasida</taxon>
        <taxon>Coccidia</taxon>
        <taxon>Eucoccidiorida</taxon>
        <taxon>Eimeriorina</taxon>
        <taxon>Eimeriidae</taxon>
        <taxon>Eimeria</taxon>
    </lineage>
</organism>
<protein>
    <submittedName>
        <fullName evidence="2">SAG family member</fullName>
    </submittedName>
</protein>
<dbReference type="Proteomes" id="UP000030763">
    <property type="component" value="Unassembled WGS sequence"/>
</dbReference>
<feature type="non-terminal residue" evidence="2">
    <location>
        <position position="1"/>
    </location>
</feature>
<dbReference type="EMBL" id="HG721185">
    <property type="protein sequence ID" value="CDJ60022.1"/>
    <property type="molecule type" value="Genomic_DNA"/>
</dbReference>
<feature type="compositionally biased region" description="Low complexity" evidence="1">
    <location>
        <begin position="110"/>
        <end position="133"/>
    </location>
</feature>
<reference evidence="2" key="1">
    <citation type="submission" date="2013-10" db="EMBL/GenBank/DDBJ databases">
        <title>Genomic analysis of the causative agents of coccidiosis in chickens.</title>
        <authorList>
            <person name="Reid A.J."/>
            <person name="Blake D."/>
            <person name="Billington K."/>
            <person name="Browne H."/>
            <person name="Dunn M."/>
            <person name="Hung S."/>
            <person name="Kawahara F."/>
            <person name="Miranda-Saavedra D."/>
            <person name="Mourier T."/>
            <person name="Nagra H."/>
            <person name="Otto T.D."/>
            <person name="Rawlings N."/>
            <person name="Sanchez A."/>
            <person name="Sanders M."/>
            <person name="Subramaniam C."/>
            <person name="Tay Y."/>
            <person name="Dear P."/>
            <person name="Doerig C."/>
            <person name="Gruber A."/>
            <person name="Parkinson J."/>
            <person name="Shirley M."/>
            <person name="Wan K.L."/>
            <person name="Berriman M."/>
            <person name="Tomley F."/>
            <person name="Pain A."/>
        </authorList>
    </citation>
    <scope>NUCLEOTIDE SEQUENCE [LARGE SCALE GENOMIC DNA]</scope>
    <source>
        <strain evidence="2">Weybridge</strain>
    </source>
</reference>
<sequence length="215" mass="21364">GTDPGVWLTKTDVDLSIAAAIQSSTAGDCAAATKQWKGALKAIGDSLPPAYTPGENIYKSLDVVSFMNLYTPKEGVAVTCTVIQCPYKSSSTESDSSSGHNGANGGTNGNNGQSSQGNGQQSPSITETSTPSTNGAVRGGVAQPSSTSPAIRAGGAGGAAVPAAAAAAAGGEAARGGIRIRRLGEQNGGGGEEPFNALVCLFHPKALTKDTPPFQ</sequence>
<dbReference type="GeneID" id="25339957"/>
<evidence type="ECO:0000313" key="2">
    <source>
        <dbReference type="EMBL" id="CDJ60022.1"/>
    </source>
</evidence>
<gene>
    <name evidence="2" type="ORF">EMWEY_00059710</name>
</gene>
<keyword evidence="3" id="KW-1185">Reference proteome</keyword>
<dbReference type="VEuPathDB" id="ToxoDB:EMWEY_00059710"/>
<reference evidence="2" key="2">
    <citation type="submission" date="2013-10" db="EMBL/GenBank/DDBJ databases">
        <authorList>
            <person name="Aslett M."/>
        </authorList>
    </citation>
    <scope>NUCLEOTIDE SEQUENCE [LARGE SCALE GENOMIC DNA]</scope>
    <source>
        <strain evidence="2">Weybridge</strain>
    </source>
</reference>
<accession>U6M761</accession>
<dbReference type="InterPro" id="IPR021288">
    <property type="entry name" value="Surface_antigen"/>
</dbReference>
<name>U6M761_EIMMA</name>
<dbReference type="AlphaFoldDB" id="U6M761"/>
<evidence type="ECO:0000256" key="1">
    <source>
        <dbReference type="SAM" id="MobiDB-lite"/>
    </source>
</evidence>
<proteinExistence type="predicted"/>
<dbReference type="Pfam" id="PF11054">
    <property type="entry name" value="Surface_antigen"/>
    <property type="match status" value="1"/>
</dbReference>